<proteinExistence type="predicted"/>
<dbReference type="SUPFAM" id="SSF109854">
    <property type="entry name" value="DinB/YfiT-like putative metalloenzymes"/>
    <property type="match status" value="1"/>
</dbReference>
<dbReference type="Gene3D" id="1.20.120.450">
    <property type="entry name" value="dinb family like domain"/>
    <property type="match status" value="1"/>
</dbReference>
<evidence type="ECO:0000259" key="1">
    <source>
        <dbReference type="Pfam" id="PF12867"/>
    </source>
</evidence>
<dbReference type="OrthoDB" id="9798830at2"/>
<dbReference type="InterPro" id="IPR034660">
    <property type="entry name" value="DinB/YfiT-like"/>
</dbReference>
<evidence type="ECO:0000313" key="2">
    <source>
        <dbReference type="EMBL" id="RKP58007.1"/>
    </source>
</evidence>
<dbReference type="EMBL" id="RBZM01000001">
    <property type="protein sequence ID" value="RKP58007.1"/>
    <property type="molecule type" value="Genomic_DNA"/>
</dbReference>
<organism evidence="2 3">
    <name type="scientific">Cohnella endophytica</name>
    <dbReference type="NCBI Taxonomy" id="2419778"/>
    <lineage>
        <taxon>Bacteria</taxon>
        <taxon>Bacillati</taxon>
        <taxon>Bacillota</taxon>
        <taxon>Bacilli</taxon>
        <taxon>Bacillales</taxon>
        <taxon>Paenibacillaceae</taxon>
        <taxon>Cohnella</taxon>
    </lineage>
</organism>
<evidence type="ECO:0000313" key="3">
    <source>
        <dbReference type="Proteomes" id="UP000282076"/>
    </source>
</evidence>
<sequence>MTKIEMLLQGWDVAYGKEDWYPPFSDVLSGVTVEQALWKPTGEHVNTIWETLNHLLFYKERFLNRLTGEEAEYPAGVTNDDTFVVPTATDEEWTRTQERFKAVHLGIREKLVAFTEEQVEEKIPQTKIAIWLQNLAMHDAYHLGQIVFLRKLQGSWPSRRAFE</sequence>
<dbReference type="Pfam" id="PF12867">
    <property type="entry name" value="DinB_2"/>
    <property type="match status" value="1"/>
</dbReference>
<dbReference type="InterPro" id="IPR024775">
    <property type="entry name" value="DinB-like"/>
</dbReference>
<protein>
    <submittedName>
        <fullName evidence="2">DinB family protein</fullName>
    </submittedName>
</protein>
<gene>
    <name evidence="2" type="ORF">D7Z26_00395</name>
</gene>
<accession>A0A494Y5N6</accession>
<comment type="caution">
    <text evidence="2">The sequence shown here is derived from an EMBL/GenBank/DDBJ whole genome shotgun (WGS) entry which is preliminary data.</text>
</comment>
<feature type="domain" description="DinB-like" evidence="1">
    <location>
        <begin position="25"/>
        <end position="146"/>
    </location>
</feature>
<dbReference type="RefSeq" id="WP_120973701.1">
    <property type="nucleotide sequence ID" value="NZ_RBZM01000001.1"/>
</dbReference>
<reference evidence="2 3" key="1">
    <citation type="submission" date="2018-10" db="EMBL/GenBank/DDBJ databases">
        <title>Cohnella sp. M2MS4P-1, whole genome shotgun sequence.</title>
        <authorList>
            <person name="Tuo L."/>
        </authorList>
    </citation>
    <scope>NUCLEOTIDE SEQUENCE [LARGE SCALE GENOMIC DNA]</scope>
    <source>
        <strain evidence="2 3">M2MS4P-1</strain>
    </source>
</reference>
<keyword evidence="3" id="KW-1185">Reference proteome</keyword>
<name>A0A494Y5N6_9BACL</name>
<dbReference type="Proteomes" id="UP000282076">
    <property type="component" value="Unassembled WGS sequence"/>
</dbReference>
<dbReference type="AlphaFoldDB" id="A0A494Y5N6"/>